<organism evidence="3 4">
    <name type="scientific">Pseudomonas gessardii</name>
    <dbReference type="NCBI Taxonomy" id="78544"/>
    <lineage>
        <taxon>Bacteria</taxon>
        <taxon>Pseudomonadati</taxon>
        <taxon>Pseudomonadota</taxon>
        <taxon>Gammaproteobacteria</taxon>
        <taxon>Pseudomonadales</taxon>
        <taxon>Pseudomonadaceae</taxon>
        <taxon>Pseudomonas</taxon>
    </lineage>
</organism>
<dbReference type="Pfam" id="PF03435">
    <property type="entry name" value="Sacchrp_dh_NADP"/>
    <property type="match status" value="1"/>
</dbReference>
<evidence type="ECO:0000313" key="4">
    <source>
        <dbReference type="Proteomes" id="UP000542111"/>
    </source>
</evidence>
<feature type="domain" description="Saccharopine dehydrogenase-like C-terminal" evidence="2">
    <location>
        <begin position="146"/>
        <end position="412"/>
    </location>
</feature>
<evidence type="ECO:0000259" key="2">
    <source>
        <dbReference type="Pfam" id="PF16653"/>
    </source>
</evidence>
<dbReference type="Gene3D" id="3.30.360.30">
    <property type="entry name" value="homospermidine synthase like"/>
    <property type="match status" value="1"/>
</dbReference>
<accession>A0A7Y1MNG1</accession>
<evidence type="ECO:0000259" key="1">
    <source>
        <dbReference type="Pfam" id="PF03435"/>
    </source>
</evidence>
<dbReference type="Pfam" id="PF16653">
    <property type="entry name" value="Sacchrp_dh_C"/>
    <property type="match status" value="1"/>
</dbReference>
<dbReference type="InterPro" id="IPR023181">
    <property type="entry name" value="Homospermid_syn-like_C"/>
</dbReference>
<evidence type="ECO:0000313" key="3">
    <source>
        <dbReference type="EMBL" id="NNA95304.1"/>
    </source>
</evidence>
<comment type="caution">
    <text evidence="3">The sequence shown here is derived from an EMBL/GenBank/DDBJ whole genome shotgun (WGS) entry which is preliminary data.</text>
</comment>
<dbReference type="GeneID" id="70102840"/>
<feature type="domain" description="Saccharopine dehydrogenase NADP binding" evidence="1">
    <location>
        <begin position="7"/>
        <end position="138"/>
    </location>
</feature>
<dbReference type="AlphaFoldDB" id="A0A7Y1MNG1"/>
<dbReference type="InterPro" id="IPR032095">
    <property type="entry name" value="Sacchrp_dh-like_C"/>
</dbReference>
<proteinExistence type="predicted"/>
<dbReference type="OrthoDB" id="9767495at2"/>
<evidence type="ECO:0008006" key="5">
    <source>
        <dbReference type="Google" id="ProtNLM"/>
    </source>
</evidence>
<dbReference type="Proteomes" id="UP000542111">
    <property type="component" value="Unassembled WGS sequence"/>
</dbReference>
<gene>
    <name evidence="3" type="ORF">HBO33_09015</name>
</gene>
<sequence>MKAITHVVIIGFGSITQGLLPLLSKHYSRVKITIFEKSISKSLSDIATEFSADLKEETITSKNFKHILSPHLNKNTFLVNLAISISSLELIILAKKYGSLYLDTCIEPWNYKSEDNQTLTSNYELREAIKKHKQKSNDPTAIVAHGANPGFISILLKKALIEMAATNNIKADPSTQIEWAALAKELEIQVIQISEHDSQISASTRAPLDFISTWSTDGLITELLQPAELGWGTHEIEMPSGARKNGHAIEMLEQGREVRVKSWSPNYLEFSAYLLTHNEALSISEYLTLGDAENPIYRPTVYYAYKPCDQTLDSIQLLDRSTEAKIAKKIILKDEIISGTDELGVFLISKKFNSFWLGSTLSIGKTRKLAKHNSATSLQVVSSIISGMKWAEHFPEAGIVESENLDWRYIYDIAANYWEPIVNKQTDWKPSDTDNRLLFKNFLA</sequence>
<dbReference type="Gene3D" id="3.40.50.720">
    <property type="entry name" value="NAD(P)-binding Rossmann-like Domain"/>
    <property type="match status" value="1"/>
</dbReference>
<protein>
    <recommendedName>
        <fullName evidence="5">Homospermidine synthase</fullName>
    </recommendedName>
</protein>
<dbReference type="EMBL" id="JAAQYP010000011">
    <property type="protein sequence ID" value="NNA95304.1"/>
    <property type="molecule type" value="Genomic_DNA"/>
</dbReference>
<dbReference type="InterPro" id="IPR005097">
    <property type="entry name" value="Sacchrp_dh_NADP-bd"/>
</dbReference>
<reference evidence="3 4" key="1">
    <citation type="journal article" date="2020" name="Front. Microbiol.">
        <title>Genetic Organization of the aprX-lipA2 Operon Affects the Proteolytic Potential of Pseudomonas Species in Milk.</title>
        <authorList>
            <person name="Maier C."/>
            <person name="Huptas C."/>
            <person name="von Neubeck M."/>
            <person name="Scherer S."/>
            <person name="Wenning M."/>
            <person name="Lucking G."/>
        </authorList>
    </citation>
    <scope>NUCLEOTIDE SEQUENCE [LARGE SCALE GENOMIC DNA]</scope>
    <source>
        <strain evidence="3 4">G4779</strain>
    </source>
</reference>
<name>A0A7Y1MNG1_9PSED</name>
<dbReference type="RefSeq" id="WP_076963419.1">
    <property type="nucleotide sequence ID" value="NZ_CBCRYT010000015.1"/>
</dbReference>